<evidence type="ECO:0000256" key="2">
    <source>
        <dbReference type="ARBA" id="ARBA00023239"/>
    </source>
</evidence>
<comment type="caution">
    <text evidence="4">The sequence shown here is derived from an EMBL/GenBank/DDBJ whole genome shotgun (WGS) entry which is preliminary data.</text>
</comment>
<dbReference type="PANTHER" id="PTHR10067:SF9">
    <property type="entry name" value="PHOSPHATIDYLSERINE DECARBOXYLASE FAMILY PROTEIN (AFU_ORTHOLOGUE AFUA_7G01730)"/>
    <property type="match status" value="1"/>
</dbReference>
<accession>A0ABQ8K7R3</accession>
<evidence type="ECO:0000256" key="1">
    <source>
        <dbReference type="ARBA" id="ARBA00022793"/>
    </source>
</evidence>
<organism evidence="4 5">
    <name type="scientific">Rhodofomes roseus</name>
    <dbReference type="NCBI Taxonomy" id="34475"/>
    <lineage>
        <taxon>Eukaryota</taxon>
        <taxon>Fungi</taxon>
        <taxon>Dikarya</taxon>
        <taxon>Basidiomycota</taxon>
        <taxon>Agaricomycotina</taxon>
        <taxon>Agaricomycetes</taxon>
        <taxon>Polyporales</taxon>
        <taxon>Rhodofomes</taxon>
    </lineage>
</organism>
<sequence length="440" mass="49297">MTLPHMQPDPCSKQAPSVYRAHRVSDWLPGDHFTDKTWLQGLVRYVDEHPKELHPVLRVFQQLIESESQLYFLAQSMFEQVPAKGPYADDPSGYRQIRDFEHMLRVLNHLIITAPLWDEQSERLSMIAVRMKAVLDWPMGTRSGFAFFLDPVVNRMLKRVLDAWGDFLRSEESARQALGEDDNGWFNPKAKAAITTAANQATGTAHDFAEIFECDPSKPHYGFRSWDAFFTRTFREGIRPVAAPEDDAVIANACESKPYKVAYDCALRDKFWIKGEPYSLVDMLAHDALAPRFAGGTVYQGFLSALSYHRWHAPVAGRCVKAYVQPGTYYSEPLVNVGDREARGGGGPEDKPTSQAYVTAVATRAIIFIEADNPAIGLMITVQEGQRVQKGGQLGMFHFGGSTHCVVFRRETDVRGFPGPGTETIVPVRGQLAVVEGRRT</sequence>
<reference evidence="4 5" key="1">
    <citation type="journal article" date="2021" name="Environ. Microbiol.">
        <title>Gene family expansions and transcriptome signatures uncover fungal adaptations to wood decay.</title>
        <authorList>
            <person name="Hage H."/>
            <person name="Miyauchi S."/>
            <person name="Viragh M."/>
            <person name="Drula E."/>
            <person name="Min B."/>
            <person name="Chaduli D."/>
            <person name="Navarro D."/>
            <person name="Favel A."/>
            <person name="Norest M."/>
            <person name="Lesage-Meessen L."/>
            <person name="Balint B."/>
            <person name="Merenyi Z."/>
            <person name="de Eugenio L."/>
            <person name="Morin E."/>
            <person name="Martinez A.T."/>
            <person name="Baldrian P."/>
            <person name="Stursova M."/>
            <person name="Martinez M.J."/>
            <person name="Novotny C."/>
            <person name="Magnuson J.K."/>
            <person name="Spatafora J.W."/>
            <person name="Maurice S."/>
            <person name="Pangilinan J."/>
            <person name="Andreopoulos W."/>
            <person name="LaButti K."/>
            <person name="Hundley H."/>
            <person name="Na H."/>
            <person name="Kuo A."/>
            <person name="Barry K."/>
            <person name="Lipzen A."/>
            <person name="Henrissat B."/>
            <person name="Riley R."/>
            <person name="Ahrendt S."/>
            <person name="Nagy L.G."/>
            <person name="Grigoriev I.V."/>
            <person name="Martin F."/>
            <person name="Rosso M.N."/>
        </authorList>
    </citation>
    <scope>NUCLEOTIDE SEQUENCE [LARGE SCALE GENOMIC DNA]</scope>
    <source>
        <strain evidence="4 5">CIRM-BRFM 1785</strain>
    </source>
</reference>
<evidence type="ECO:0000313" key="4">
    <source>
        <dbReference type="EMBL" id="KAH9833193.1"/>
    </source>
</evidence>
<keyword evidence="1" id="KW-0210">Decarboxylase</keyword>
<dbReference type="InterPro" id="IPR003817">
    <property type="entry name" value="PS_Dcarbxylase"/>
</dbReference>
<name>A0ABQ8K7R3_9APHY</name>
<dbReference type="GeneID" id="72006980"/>
<feature type="domain" description="L-tryptophan decarboxylase PsiD-like" evidence="3">
    <location>
        <begin position="54"/>
        <end position="192"/>
    </location>
</feature>
<dbReference type="Pfam" id="PF12588">
    <property type="entry name" value="PSDC"/>
    <property type="match status" value="1"/>
</dbReference>
<dbReference type="InterPro" id="IPR022237">
    <property type="entry name" value="PsiD-like"/>
</dbReference>
<dbReference type="Proteomes" id="UP000814176">
    <property type="component" value="Unassembled WGS sequence"/>
</dbReference>
<dbReference type="PANTHER" id="PTHR10067">
    <property type="entry name" value="PHOSPHATIDYLSERINE DECARBOXYLASE"/>
    <property type="match status" value="1"/>
</dbReference>
<gene>
    <name evidence="4" type="ORF">C8Q71DRAFT_823813</name>
</gene>
<dbReference type="EMBL" id="JADCUA010000019">
    <property type="protein sequence ID" value="KAH9833193.1"/>
    <property type="molecule type" value="Genomic_DNA"/>
</dbReference>
<evidence type="ECO:0000259" key="3">
    <source>
        <dbReference type="Pfam" id="PF12588"/>
    </source>
</evidence>
<dbReference type="RefSeq" id="XP_047775959.1">
    <property type="nucleotide sequence ID" value="XM_047926248.1"/>
</dbReference>
<dbReference type="Pfam" id="PF02666">
    <property type="entry name" value="PS_Dcarbxylase"/>
    <property type="match status" value="1"/>
</dbReference>
<evidence type="ECO:0000313" key="5">
    <source>
        <dbReference type="Proteomes" id="UP000814176"/>
    </source>
</evidence>
<keyword evidence="5" id="KW-1185">Reference proteome</keyword>
<proteinExistence type="predicted"/>
<keyword evidence="2" id="KW-0456">Lyase</keyword>
<protein>
    <submittedName>
        <fullName evidence="4">Phophatidylserine decarboxylase-domain-containing protein</fullName>
    </submittedName>
</protein>